<evidence type="ECO:0000256" key="3">
    <source>
        <dbReference type="ARBA" id="ARBA00022490"/>
    </source>
</evidence>
<dbReference type="Pfam" id="PF00072">
    <property type="entry name" value="Response_reg"/>
    <property type="match status" value="1"/>
</dbReference>
<protein>
    <recommendedName>
        <fullName evidence="2">Stage 0 sporulation protein A homolog</fullName>
    </recommendedName>
</protein>
<organism evidence="13 14">
    <name type="scientific">Hungatella hathewayi</name>
    <dbReference type="NCBI Taxonomy" id="154046"/>
    <lineage>
        <taxon>Bacteria</taxon>
        <taxon>Bacillati</taxon>
        <taxon>Bacillota</taxon>
        <taxon>Clostridia</taxon>
        <taxon>Lachnospirales</taxon>
        <taxon>Lachnospiraceae</taxon>
        <taxon>Hungatella</taxon>
    </lineage>
</organism>
<dbReference type="Gene3D" id="1.10.10.60">
    <property type="entry name" value="Homeodomain-like"/>
    <property type="match status" value="2"/>
</dbReference>
<keyword evidence="3" id="KW-0963">Cytoplasm</keyword>
<dbReference type="Gene3D" id="3.40.50.2300">
    <property type="match status" value="1"/>
</dbReference>
<dbReference type="SMART" id="SM00448">
    <property type="entry name" value="REC"/>
    <property type="match status" value="1"/>
</dbReference>
<evidence type="ECO:0000259" key="12">
    <source>
        <dbReference type="PROSITE" id="PS50110"/>
    </source>
</evidence>
<evidence type="ECO:0000256" key="4">
    <source>
        <dbReference type="ARBA" id="ARBA00022553"/>
    </source>
</evidence>
<dbReference type="InterPro" id="IPR011006">
    <property type="entry name" value="CheY-like_superfamily"/>
</dbReference>
<keyword evidence="5" id="KW-0902">Two-component regulatory system</keyword>
<evidence type="ECO:0000256" key="1">
    <source>
        <dbReference type="ARBA" id="ARBA00004496"/>
    </source>
</evidence>
<keyword evidence="8" id="KW-0804">Transcription</keyword>
<dbReference type="PROSITE" id="PS50110">
    <property type="entry name" value="RESPONSE_REGULATORY"/>
    <property type="match status" value="1"/>
</dbReference>
<dbReference type="CDD" id="cd17536">
    <property type="entry name" value="REC_YesN-like"/>
    <property type="match status" value="1"/>
</dbReference>
<feature type="modified residue" description="4-aspartylphosphate" evidence="10">
    <location>
        <position position="62"/>
    </location>
</feature>
<keyword evidence="7" id="KW-0238">DNA-binding</keyword>
<feature type="domain" description="HTH araC/xylS-type" evidence="11">
    <location>
        <begin position="405"/>
        <end position="504"/>
    </location>
</feature>
<dbReference type="Pfam" id="PF12833">
    <property type="entry name" value="HTH_18"/>
    <property type="match status" value="1"/>
</dbReference>
<dbReference type="PANTHER" id="PTHR42713:SF3">
    <property type="entry name" value="TRANSCRIPTIONAL REGULATORY PROTEIN HPTR"/>
    <property type="match status" value="1"/>
</dbReference>
<keyword evidence="6" id="KW-0805">Transcription regulation</keyword>
<evidence type="ECO:0000256" key="8">
    <source>
        <dbReference type="ARBA" id="ARBA00023163"/>
    </source>
</evidence>
<dbReference type="SUPFAM" id="SSF46689">
    <property type="entry name" value="Homeodomain-like"/>
    <property type="match status" value="2"/>
</dbReference>
<dbReference type="PROSITE" id="PS01124">
    <property type="entry name" value="HTH_ARAC_FAMILY_2"/>
    <property type="match status" value="1"/>
</dbReference>
<dbReference type="InterPro" id="IPR018060">
    <property type="entry name" value="HTH_AraC"/>
</dbReference>
<comment type="function">
    <text evidence="9">May play the central regulatory role in sporulation. It may be an element of the effector pathway responsible for the activation of sporulation genes in response to nutritional stress. Spo0A may act in concert with spo0H (a sigma factor) to control the expression of some genes that are critical to the sporulation process.</text>
</comment>
<dbReference type="AlphaFoldDB" id="A0AAW9WPB2"/>
<evidence type="ECO:0000256" key="5">
    <source>
        <dbReference type="ARBA" id="ARBA00023012"/>
    </source>
</evidence>
<evidence type="ECO:0000256" key="9">
    <source>
        <dbReference type="ARBA" id="ARBA00024867"/>
    </source>
</evidence>
<keyword evidence="4 10" id="KW-0597">Phosphoprotein</keyword>
<proteinExistence type="predicted"/>
<comment type="caution">
    <text evidence="13">The sequence shown here is derived from an EMBL/GenBank/DDBJ whole genome shotgun (WGS) entry which is preliminary data.</text>
</comment>
<evidence type="ECO:0000256" key="10">
    <source>
        <dbReference type="PROSITE-ProRule" id="PRU00169"/>
    </source>
</evidence>
<dbReference type="Proteomes" id="UP000434223">
    <property type="component" value="Unassembled WGS sequence"/>
</dbReference>
<dbReference type="PANTHER" id="PTHR42713">
    <property type="entry name" value="HISTIDINE KINASE-RELATED"/>
    <property type="match status" value="1"/>
</dbReference>
<gene>
    <name evidence="13" type="ORF">GNE07_29025</name>
</gene>
<sequence length="506" mass="57698">MEKRGIFMFHLLIVEDEKRTREGLCRHIDWNGIGVDPVTAVAGGMEALLAVDEIRPDILLSDIRMPHMTGIELASIIRKKFPRCKIIFLSGYADKEYLMSAIELKAVNYIEKPIDLTEIRNAVAKAVVQLESELKDELIHSGFQKTLPIIHEEIVSALISPDLNWEKFSQDFIPLYFTWSKIGNYSVSCIRPGRKLTNDSEAKKFLACILKALEKVPGLTSDDYLCTMMSPKEAVLICRNLLSPAISSVFKEQNAAFTENSLPEASFGISTPCLSLTGISELYHAVSRSTEYESFYSEKYGIFDLTVPLHAKEAPKNLFSSKELTLSGAETLFDTLSREKYTDIPFIRGELYKIYMMAIEKSWDEKVVSWDEFEMFSFEEYRELICYEVNTIQLLGSDIYDIKIKNAVHYILWNYSDADLSIKVIADHVNLSQNYLSTLFRKQTGTTINDFILNIRTEKACRLLSGTDLKLYEIAEKIGLSDANYLSTVFKKRYGVTPTLYRKTVQ</sequence>
<dbReference type="GO" id="GO:0000160">
    <property type="term" value="P:phosphorelay signal transduction system"/>
    <property type="evidence" value="ECO:0007669"/>
    <property type="project" value="UniProtKB-KW"/>
</dbReference>
<name>A0AAW9WPB2_9FIRM</name>
<accession>A0AAW9WPB2</accession>
<dbReference type="InterPro" id="IPR009057">
    <property type="entry name" value="Homeodomain-like_sf"/>
</dbReference>
<evidence type="ECO:0000256" key="2">
    <source>
        <dbReference type="ARBA" id="ARBA00018672"/>
    </source>
</evidence>
<dbReference type="GO" id="GO:0043565">
    <property type="term" value="F:sequence-specific DNA binding"/>
    <property type="evidence" value="ECO:0007669"/>
    <property type="project" value="InterPro"/>
</dbReference>
<dbReference type="GO" id="GO:0003700">
    <property type="term" value="F:DNA-binding transcription factor activity"/>
    <property type="evidence" value="ECO:0007669"/>
    <property type="project" value="InterPro"/>
</dbReference>
<dbReference type="SMART" id="SM00342">
    <property type="entry name" value="HTH_ARAC"/>
    <property type="match status" value="1"/>
</dbReference>
<dbReference type="InterPro" id="IPR001789">
    <property type="entry name" value="Sig_transdc_resp-reg_receiver"/>
</dbReference>
<reference evidence="13 14" key="1">
    <citation type="submission" date="2019-09" db="EMBL/GenBank/DDBJ databases">
        <title>Draft genome sequencing of Hungatella hathewayi 123Y-2.</title>
        <authorList>
            <person name="Lv Q."/>
            <person name="Li S."/>
        </authorList>
    </citation>
    <scope>NUCLEOTIDE SEQUENCE [LARGE SCALE GENOMIC DNA]</scope>
    <source>
        <strain evidence="13 14">123Y-2</strain>
    </source>
</reference>
<dbReference type="InterPro" id="IPR051552">
    <property type="entry name" value="HptR"/>
</dbReference>
<evidence type="ECO:0000313" key="13">
    <source>
        <dbReference type="EMBL" id="MUB67064.1"/>
    </source>
</evidence>
<evidence type="ECO:0000256" key="7">
    <source>
        <dbReference type="ARBA" id="ARBA00023125"/>
    </source>
</evidence>
<dbReference type="SUPFAM" id="SSF52172">
    <property type="entry name" value="CheY-like"/>
    <property type="match status" value="1"/>
</dbReference>
<evidence type="ECO:0000259" key="11">
    <source>
        <dbReference type="PROSITE" id="PS01124"/>
    </source>
</evidence>
<evidence type="ECO:0000256" key="6">
    <source>
        <dbReference type="ARBA" id="ARBA00023015"/>
    </source>
</evidence>
<dbReference type="GO" id="GO:0005737">
    <property type="term" value="C:cytoplasm"/>
    <property type="evidence" value="ECO:0007669"/>
    <property type="project" value="UniProtKB-SubCell"/>
</dbReference>
<evidence type="ECO:0000313" key="14">
    <source>
        <dbReference type="Proteomes" id="UP000434223"/>
    </source>
</evidence>
<feature type="domain" description="Response regulatory" evidence="12">
    <location>
        <begin position="10"/>
        <end position="127"/>
    </location>
</feature>
<dbReference type="EMBL" id="WNME01000043">
    <property type="protein sequence ID" value="MUB67064.1"/>
    <property type="molecule type" value="Genomic_DNA"/>
</dbReference>
<comment type="subcellular location">
    <subcellularLocation>
        <location evidence="1">Cytoplasm</location>
    </subcellularLocation>
</comment>